<evidence type="ECO:0000313" key="2">
    <source>
        <dbReference type="Proteomes" id="UP000615446"/>
    </source>
</evidence>
<keyword evidence="1" id="KW-0418">Kinase</keyword>
<dbReference type="GO" id="GO:0016301">
    <property type="term" value="F:kinase activity"/>
    <property type="evidence" value="ECO:0007669"/>
    <property type="project" value="UniProtKB-KW"/>
</dbReference>
<dbReference type="AlphaFoldDB" id="A0A8H3L842"/>
<comment type="caution">
    <text evidence="1">The sequence shown here is derived from an EMBL/GenBank/DDBJ whole genome shotgun (WGS) entry which is preliminary data.</text>
</comment>
<name>A0A8H3L842_9GLOM</name>
<dbReference type="Proteomes" id="UP000615446">
    <property type="component" value="Unassembled WGS sequence"/>
</dbReference>
<dbReference type="SUPFAM" id="SSF56112">
    <property type="entry name" value="Protein kinase-like (PK-like)"/>
    <property type="match status" value="1"/>
</dbReference>
<dbReference type="InterPro" id="IPR011009">
    <property type="entry name" value="Kinase-like_dom_sf"/>
</dbReference>
<gene>
    <name evidence="1" type="ORF">RCL2_000814100</name>
</gene>
<sequence>MIDFKFLHELGYCHKDFHSGPSNKSDNKICGLLPYILNGEPYTLFSDIYTLEICNGLRPEFGKGTPEIYKKLAYKCMNAIPADQRPEAIELFNIFNFWLVSIDGNRQEEKDKYGYKGKEIKVMFKEADEEIPNISTSYEMNPEAIYTSRPFTLSIYQNQ</sequence>
<dbReference type="EMBL" id="BLAL01000053">
    <property type="protein sequence ID" value="GES80880.1"/>
    <property type="molecule type" value="Genomic_DNA"/>
</dbReference>
<dbReference type="OrthoDB" id="544350at2759"/>
<evidence type="ECO:0000313" key="1">
    <source>
        <dbReference type="EMBL" id="GES80880.1"/>
    </source>
</evidence>
<protein>
    <submittedName>
        <fullName evidence="1">Kinase-like domain-containing protein</fullName>
    </submittedName>
</protein>
<proteinExistence type="predicted"/>
<keyword evidence="1" id="KW-0808">Transferase</keyword>
<reference evidence="1" key="1">
    <citation type="submission" date="2019-10" db="EMBL/GenBank/DDBJ databases">
        <title>Conservation and host-specific expression of non-tandemly repeated heterogenous ribosome RNA gene in arbuscular mycorrhizal fungi.</title>
        <authorList>
            <person name="Maeda T."/>
            <person name="Kobayashi Y."/>
            <person name="Nakagawa T."/>
            <person name="Ezawa T."/>
            <person name="Yamaguchi K."/>
            <person name="Bino T."/>
            <person name="Nishimoto Y."/>
            <person name="Shigenobu S."/>
            <person name="Kawaguchi M."/>
        </authorList>
    </citation>
    <scope>NUCLEOTIDE SEQUENCE</scope>
    <source>
        <strain evidence="1">HR1</strain>
    </source>
</reference>
<organism evidence="1 2">
    <name type="scientific">Rhizophagus clarus</name>
    <dbReference type="NCBI Taxonomy" id="94130"/>
    <lineage>
        <taxon>Eukaryota</taxon>
        <taxon>Fungi</taxon>
        <taxon>Fungi incertae sedis</taxon>
        <taxon>Mucoromycota</taxon>
        <taxon>Glomeromycotina</taxon>
        <taxon>Glomeromycetes</taxon>
        <taxon>Glomerales</taxon>
        <taxon>Glomeraceae</taxon>
        <taxon>Rhizophagus</taxon>
    </lineage>
</organism>
<accession>A0A8H3L842</accession>